<dbReference type="Pfam" id="PF00583">
    <property type="entry name" value="Acetyltransf_1"/>
    <property type="match status" value="1"/>
</dbReference>
<dbReference type="CDD" id="cd04301">
    <property type="entry name" value="NAT_SF"/>
    <property type="match status" value="1"/>
</dbReference>
<proteinExistence type="predicted"/>
<dbReference type="PROSITE" id="PS51186">
    <property type="entry name" value="GNAT"/>
    <property type="match status" value="1"/>
</dbReference>
<dbReference type="InterPro" id="IPR000182">
    <property type="entry name" value="GNAT_dom"/>
</dbReference>
<organism evidence="4 5">
    <name type="scientific">Spirosoma montaniterrae</name>
    <dbReference type="NCBI Taxonomy" id="1178516"/>
    <lineage>
        <taxon>Bacteria</taxon>
        <taxon>Pseudomonadati</taxon>
        <taxon>Bacteroidota</taxon>
        <taxon>Cytophagia</taxon>
        <taxon>Cytophagales</taxon>
        <taxon>Cytophagaceae</taxon>
        <taxon>Spirosoma</taxon>
    </lineage>
</organism>
<dbReference type="OrthoDB" id="7205533at2"/>
<dbReference type="KEGG" id="smon:AWR27_11345"/>
<dbReference type="SUPFAM" id="SSF55729">
    <property type="entry name" value="Acyl-CoA N-acyltransferases (Nat)"/>
    <property type="match status" value="1"/>
</dbReference>
<dbReference type="InterPro" id="IPR050832">
    <property type="entry name" value="Bact_Acetyltransf"/>
</dbReference>
<evidence type="ECO:0000313" key="5">
    <source>
        <dbReference type="Proteomes" id="UP000187941"/>
    </source>
</evidence>
<dbReference type="Proteomes" id="UP000187941">
    <property type="component" value="Chromosome"/>
</dbReference>
<feature type="domain" description="N-acetyltransferase" evidence="3">
    <location>
        <begin position="1"/>
        <end position="177"/>
    </location>
</feature>
<dbReference type="RefSeq" id="WP_077131302.1">
    <property type="nucleotide sequence ID" value="NZ_CP014263.1"/>
</dbReference>
<keyword evidence="5" id="KW-1185">Reference proteome</keyword>
<accession>A0A1P9WX24</accession>
<dbReference type="EMBL" id="CP014263">
    <property type="protein sequence ID" value="AQG79868.1"/>
    <property type="molecule type" value="Genomic_DNA"/>
</dbReference>
<reference evidence="4 5" key="1">
    <citation type="submission" date="2016-01" db="EMBL/GenBank/DDBJ databases">
        <authorList>
            <person name="Oliw E.H."/>
        </authorList>
    </citation>
    <scope>NUCLEOTIDE SEQUENCE [LARGE SCALE GENOMIC DNA]</scope>
    <source>
        <strain evidence="4 5">DY10</strain>
    </source>
</reference>
<dbReference type="STRING" id="1178516.AWR27_11345"/>
<keyword evidence="2" id="KW-0012">Acyltransferase</keyword>
<gene>
    <name evidence="4" type="ORF">AWR27_11345</name>
</gene>
<protein>
    <submittedName>
        <fullName evidence="4">GCN5 family acetyltransferase</fullName>
    </submittedName>
</protein>
<name>A0A1P9WX24_9BACT</name>
<dbReference type="PANTHER" id="PTHR43877">
    <property type="entry name" value="AMINOALKYLPHOSPHONATE N-ACETYLTRANSFERASE-RELATED-RELATED"/>
    <property type="match status" value="1"/>
</dbReference>
<sequence length="184" mass="21526">MHIRFATPADAAQLTSLAAITMREAFGPPYNPAELVDEYISSAITLPQIDAELTDSNATFFVLETTDNKLVGYAKLRRQTPPRRMPAPYRRKGMSIEIQRIYLLQSQIGQGQGRLLMQHCLDWARQQGYAAVWLGVWERNERALAFYYRYGFERFGFHYFQFGSERQRDFWLYKPLTTYFMPQS</sequence>
<dbReference type="AlphaFoldDB" id="A0A1P9WX24"/>
<keyword evidence="1 4" id="KW-0808">Transferase</keyword>
<dbReference type="InterPro" id="IPR016181">
    <property type="entry name" value="Acyl_CoA_acyltransferase"/>
</dbReference>
<evidence type="ECO:0000256" key="2">
    <source>
        <dbReference type="ARBA" id="ARBA00023315"/>
    </source>
</evidence>
<dbReference type="Gene3D" id="3.40.630.30">
    <property type="match status" value="1"/>
</dbReference>
<evidence type="ECO:0000256" key="1">
    <source>
        <dbReference type="ARBA" id="ARBA00022679"/>
    </source>
</evidence>
<evidence type="ECO:0000313" key="4">
    <source>
        <dbReference type="EMBL" id="AQG79868.1"/>
    </source>
</evidence>
<dbReference type="GO" id="GO:0016747">
    <property type="term" value="F:acyltransferase activity, transferring groups other than amino-acyl groups"/>
    <property type="evidence" value="ECO:0007669"/>
    <property type="project" value="InterPro"/>
</dbReference>
<evidence type="ECO:0000259" key="3">
    <source>
        <dbReference type="PROSITE" id="PS51186"/>
    </source>
</evidence>